<feature type="compositionally biased region" description="Polar residues" evidence="2">
    <location>
        <begin position="244"/>
        <end position="255"/>
    </location>
</feature>
<dbReference type="SUPFAM" id="SSF103657">
    <property type="entry name" value="BAR/IMD domain-like"/>
    <property type="match status" value="1"/>
</dbReference>
<dbReference type="GO" id="GO:0005814">
    <property type="term" value="C:centriole"/>
    <property type="evidence" value="ECO:0007669"/>
    <property type="project" value="UniProtKB-SubCell"/>
</dbReference>
<reference evidence="3" key="1">
    <citation type="submission" date="2025-08" db="UniProtKB">
        <authorList>
            <consortium name="Ensembl"/>
        </authorList>
    </citation>
    <scope>IDENTIFICATION</scope>
</reference>
<name>A0A8B9K6S5_ASTMX</name>
<protein>
    <submittedName>
        <fullName evidence="3">CBY1 interacting BAR domain containing 2</fullName>
    </submittedName>
</protein>
<dbReference type="PANTHER" id="PTHR21223">
    <property type="entry name" value="CBY1-INTERACTING BAR DOMAIN-CONTAINING PROTEIN HOMOLOG"/>
    <property type="match status" value="1"/>
</dbReference>
<evidence type="ECO:0000313" key="4">
    <source>
        <dbReference type="Proteomes" id="UP000694621"/>
    </source>
</evidence>
<sequence length="330" mass="38509">MTSIFSRETQLKAMEATIDNAEKYMGQFCTLLAAYSRKTAKLRDKADMLTRQLHDFACTEDPEMSICLKNFSEDLSMVQDYRQAEVERLDARVVTPLKAYGDIVKTKRADLKKFSTDRNKELKEVQRLEKLRLKNPADRQGITQAEVNVQRASSNASRSTKQMEETIIEFQRQKLEDVKRIFTEFIMVEMLFHAKALEVYTHTFKNMETMDTNKDLEMFRNRIQVSGSALENTSPTADMPHYPSSPTSTLRLPQYSSPPPTIPRMAMGQHKQPLNRVHRRQKQMEDDEEEDDEDDDDDEEERFDSEEDVEEPQTHRQSYAAEYVATHRQK</sequence>
<dbReference type="InterPro" id="IPR009602">
    <property type="entry name" value="CBAR/FAM92"/>
</dbReference>
<evidence type="ECO:0000313" key="3">
    <source>
        <dbReference type="Ensembl" id="ENSAMXP00005030726.1"/>
    </source>
</evidence>
<feature type="region of interest" description="Disordered" evidence="2">
    <location>
        <begin position="229"/>
        <end position="330"/>
    </location>
</feature>
<dbReference type="Pfam" id="PF06730">
    <property type="entry name" value="FAM92"/>
    <property type="match status" value="1"/>
</dbReference>
<dbReference type="AlphaFoldDB" id="A0A8B9K6S5"/>
<proteinExistence type="predicted"/>
<evidence type="ECO:0000256" key="2">
    <source>
        <dbReference type="SAM" id="MobiDB-lite"/>
    </source>
</evidence>
<dbReference type="Gene3D" id="1.20.1270.60">
    <property type="entry name" value="Arfaptin homology (AH) domain/BAR domain"/>
    <property type="match status" value="1"/>
</dbReference>
<dbReference type="GO" id="GO:0060271">
    <property type="term" value="P:cilium assembly"/>
    <property type="evidence" value="ECO:0007669"/>
    <property type="project" value="TreeGrafter"/>
</dbReference>
<dbReference type="GO" id="GO:0035869">
    <property type="term" value="C:ciliary transition zone"/>
    <property type="evidence" value="ECO:0007669"/>
    <property type="project" value="TreeGrafter"/>
</dbReference>
<organism evidence="3 4">
    <name type="scientific">Astyanax mexicanus</name>
    <name type="common">Blind cave fish</name>
    <name type="synonym">Astyanax fasciatus mexicanus</name>
    <dbReference type="NCBI Taxonomy" id="7994"/>
    <lineage>
        <taxon>Eukaryota</taxon>
        <taxon>Metazoa</taxon>
        <taxon>Chordata</taxon>
        <taxon>Craniata</taxon>
        <taxon>Vertebrata</taxon>
        <taxon>Euteleostomi</taxon>
        <taxon>Actinopterygii</taxon>
        <taxon>Neopterygii</taxon>
        <taxon>Teleostei</taxon>
        <taxon>Ostariophysi</taxon>
        <taxon>Characiformes</taxon>
        <taxon>Characoidei</taxon>
        <taxon>Acestrorhamphidae</taxon>
        <taxon>Acestrorhamphinae</taxon>
        <taxon>Astyanax</taxon>
    </lineage>
</organism>
<dbReference type="GO" id="GO:0036064">
    <property type="term" value="C:ciliary basal body"/>
    <property type="evidence" value="ECO:0007669"/>
    <property type="project" value="TreeGrafter"/>
</dbReference>
<gene>
    <name evidence="3" type="primary">cibar2</name>
</gene>
<evidence type="ECO:0000256" key="1">
    <source>
        <dbReference type="ARBA" id="ARBA00004114"/>
    </source>
</evidence>
<feature type="compositionally biased region" description="Acidic residues" evidence="2">
    <location>
        <begin position="285"/>
        <end position="311"/>
    </location>
</feature>
<dbReference type="PANTHER" id="PTHR21223:SF3">
    <property type="entry name" value="CBY1-INTERACTING BAR DOMAIN-CONTAINING PROTEIN 2"/>
    <property type="match status" value="1"/>
</dbReference>
<comment type="subcellular location">
    <subcellularLocation>
        <location evidence="1">Cytoplasm</location>
        <location evidence="1">Cytoskeleton</location>
        <location evidence="1">Microtubule organizing center</location>
        <location evidence="1">Centrosome</location>
        <location evidence="1">Centriole</location>
    </subcellularLocation>
</comment>
<dbReference type="Ensembl" id="ENSAMXT00005033628.1">
    <property type="protein sequence ID" value="ENSAMXP00005030726.1"/>
    <property type="gene ID" value="ENSAMXG00005015054.1"/>
</dbReference>
<dbReference type="Proteomes" id="UP000694621">
    <property type="component" value="Unplaced"/>
</dbReference>
<dbReference type="InterPro" id="IPR027267">
    <property type="entry name" value="AH/BAR_dom_sf"/>
</dbReference>
<accession>A0A8B9K6S5</accession>